<dbReference type="InterPro" id="IPR013320">
    <property type="entry name" value="ConA-like_dom_sf"/>
</dbReference>
<evidence type="ECO:0000256" key="8">
    <source>
        <dbReference type="ARBA" id="ARBA00029771"/>
    </source>
</evidence>
<dbReference type="GO" id="GO:0042972">
    <property type="term" value="F:licheninase activity"/>
    <property type="evidence" value="ECO:0007669"/>
    <property type="project" value="UniProtKB-EC"/>
</dbReference>
<feature type="signal peptide" evidence="11">
    <location>
        <begin position="1"/>
        <end position="20"/>
    </location>
</feature>
<dbReference type="InterPro" id="IPR016134">
    <property type="entry name" value="Dockerin_dom"/>
</dbReference>
<evidence type="ECO:0000256" key="1">
    <source>
        <dbReference type="ARBA" id="ARBA00000481"/>
    </source>
</evidence>
<dbReference type="CDD" id="cd14256">
    <property type="entry name" value="Dockerin_I"/>
    <property type="match status" value="1"/>
</dbReference>
<dbReference type="SUPFAM" id="SSF49899">
    <property type="entry name" value="Concanavalin A-like lectins/glucanases"/>
    <property type="match status" value="2"/>
</dbReference>
<dbReference type="GO" id="GO:0000272">
    <property type="term" value="P:polysaccharide catabolic process"/>
    <property type="evidence" value="ECO:0007669"/>
    <property type="project" value="InterPro"/>
</dbReference>
<dbReference type="InterPro" id="IPR000757">
    <property type="entry name" value="Beta-glucanase-like"/>
</dbReference>
<evidence type="ECO:0000259" key="12">
    <source>
        <dbReference type="PROSITE" id="PS51762"/>
    </source>
</evidence>
<name>W4V1B6_9FIRM</name>
<reference evidence="14" key="1">
    <citation type="journal article" date="2014" name="Genome Announc.">
        <title>Draft Genome Sequence of Clostridium straminisolvens Strain JCM 21531T, Isolated from a Cellulose-Degrading Bacterial Community.</title>
        <authorList>
            <person name="Yuki M."/>
            <person name="Oshima K."/>
            <person name="Suda W."/>
            <person name="Sakamoto M."/>
            <person name="Kitamura K."/>
            <person name="Iida T."/>
            <person name="Hattori M."/>
            <person name="Ohkuma M."/>
        </authorList>
    </citation>
    <scope>NUCLEOTIDE SEQUENCE [LARGE SCALE GENOMIC DNA]</scope>
    <source>
        <strain evidence="14">JCM 21531</strain>
    </source>
</reference>
<evidence type="ECO:0000256" key="3">
    <source>
        <dbReference type="ARBA" id="ARBA00012690"/>
    </source>
</evidence>
<organism evidence="14 15">
    <name type="scientific">Acetivibrio straminisolvens JCM 21531</name>
    <dbReference type="NCBI Taxonomy" id="1294263"/>
    <lineage>
        <taxon>Bacteria</taxon>
        <taxon>Bacillati</taxon>
        <taxon>Bacillota</taxon>
        <taxon>Clostridia</taxon>
        <taxon>Eubacteriales</taxon>
        <taxon>Oscillospiraceae</taxon>
        <taxon>Acetivibrio</taxon>
    </lineage>
</organism>
<keyword evidence="15" id="KW-1185">Reference proteome</keyword>
<dbReference type="AlphaFoldDB" id="W4V1B6"/>
<dbReference type="PANTHER" id="PTHR31062">
    <property type="entry name" value="XYLOGLUCAN ENDOTRANSGLUCOSYLASE/HYDROLASE PROTEIN 8-RELATED"/>
    <property type="match status" value="1"/>
</dbReference>
<evidence type="ECO:0000256" key="5">
    <source>
        <dbReference type="ARBA" id="ARBA00022801"/>
    </source>
</evidence>
<evidence type="ECO:0000256" key="7">
    <source>
        <dbReference type="ARBA" id="ARBA00029722"/>
    </source>
</evidence>
<dbReference type="InterPro" id="IPR018247">
    <property type="entry name" value="EF_Hand_1_Ca_BS"/>
</dbReference>
<feature type="domain" description="GH16" evidence="12">
    <location>
        <begin position="16"/>
        <end position="247"/>
    </location>
</feature>
<dbReference type="PROSITE" id="PS51766">
    <property type="entry name" value="DOCKERIN"/>
    <property type="match status" value="1"/>
</dbReference>
<feature type="active site" description="Nucleophile" evidence="10">
    <location>
        <position position="371"/>
    </location>
</feature>
<evidence type="ECO:0000256" key="9">
    <source>
        <dbReference type="ARBA" id="ARBA00031665"/>
    </source>
</evidence>
<comment type="caution">
    <text evidence="14">The sequence shown here is derived from an EMBL/GenBank/DDBJ whole genome shotgun (WGS) entry which is preliminary data.</text>
</comment>
<evidence type="ECO:0000256" key="11">
    <source>
        <dbReference type="SAM" id="SignalP"/>
    </source>
</evidence>
<dbReference type="Gene3D" id="1.10.1330.10">
    <property type="entry name" value="Dockerin domain"/>
    <property type="match status" value="1"/>
</dbReference>
<dbReference type="STRING" id="1294263.JCM21531_343"/>
<dbReference type="InterPro" id="IPR036439">
    <property type="entry name" value="Dockerin_dom_sf"/>
</dbReference>
<evidence type="ECO:0000256" key="2">
    <source>
        <dbReference type="ARBA" id="ARBA00006865"/>
    </source>
</evidence>
<dbReference type="Gene3D" id="2.60.120.200">
    <property type="match status" value="2"/>
</dbReference>
<feature type="domain" description="Dockerin" evidence="13">
    <location>
        <begin position="501"/>
        <end position="568"/>
    </location>
</feature>
<dbReference type="PROSITE" id="PS00448">
    <property type="entry name" value="CLOS_CELLULOSOME_RPT"/>
    <property type="match status" value="1"/>
</dbReference>
<dbReference type="NCBIfam" id="NF047856">
    <property type="entry name" value="BGlucanaseBglS"/>
    <property type="match status" value="2"/>
</dbReference>
<comment type="similarity">
    <text evidence="2">Belongs to the glycosyl hydrolase 16 family.</text>
</comment>
<comment type="catalytic activity">
    <reaction evidence="1">
        <text>Hydrolysis of (1-&gt;4)-beta-D-glucosidic linkages in beta-D-glucans containing (1-&gt;3)- and (1-&gt;4)-bonds.</text>
        <dbReference type="EC" id="3.2.1.73"/>
    </reaction>
</comment>
<dbReference type="Pfam" id="PF00404">
    <property type="entry name" value="Dockerin_1"/>
    <property type="match status" value="1"/>
</dbReference>
<accession>W4V1B6</accession>
<evidence type="ECO:0000256" key="10">
    <source>
        <dbReference type="PIRSR" id="PIRSR608264-1"/>
    </source>
</evidence>
<dbReference type="EC" id="3.2.1.73" evidence="3"/>
<dbReference type="SUPFAM" id="SSF63446">
    <property type="entry name" value="Type I dockerin domain"/>
    <property type="match status" value="1"/>
</dbReference>
<dbReference type="InterPro" id="IPR008263">
    <property type="entry name" value="GH16_AS"/>
</dbReference>
<evidence type="ECO:0000256" key="6">
    <source>
        <dbReference type="ARBA" id="ARBA00023295"/>
    </source>
</evidence>
<dbReference type="EMBL" id="BAVR01000003">
    <property type="protein sequence ID" value="GAE87006.1"/>
    <property type="molecule type" value="Genomic_DNA"/>
</dbReference>
<gene>
    <name evidence="14" type="ORF">JCM21531_343</name>
</gene>
<dbReference type="InterPro" id="IPR008264">
    <property type="entry name" value="Beta_glucanase"/>
</dbReference>
<dbReference type="PROSITE" id="PS01034">
    <property type="entry name" value="GH16_1"/>
    <property type="match status" value="2"/>
</dbReference>
<evidence type="ECO:0000313" key="14">
    <source>
        <dbReference type="EMBL" id="GAE87006.1"/>
    </source>
</evidence>
<dbReference type="PROSITE" id="PS51762">
    <property type="entry name" value="GH16_2"/>
    <property type="match status" value="2"/>
</dbReference>
<protein>
    <recommendedName>
        <fullName evidence="4">Beta-glucanase</fullName>
        <ecNumber evidence="3">3.2.1.73</ecNumber>
    </recommendedName>
    <alternativeName>
        <fullName evidence="9">1,3-1,4-beta-D-glucan 4-glucanohydrolase</fullName>
    </alternativeName>
    <alternativeName>
        <fullName evidence="8">Endo-beta-1,3-1,4 glucanase</fullName>
    </alternativeName>
    <alternativeName>
        <fullName evidence="7">Lichenase</fullName>
    </alternativeName>
</protein>
<dbReference type="InterPro" id="IPR044791">
    <property type="entry name" value="Beta-glucanase/XTH"/>
</dbReference>
<dbReference type="Proteomes" id="UP000019109">
    <property type="component" value="Unassembled WGS sequence"/>
</dbReference>
<feature type="active site" description="Proton donor" evidence="10">
    <location>
        <position position="375"/>
    </location>
</feature>
<dbReference type="CDD" id="cd02175">
    <property type="entry name" value="GH16_lichenase"/>
    <property type="match status" value="2"/>
</dbReference>
<feature type="chain" id="PRO_5038915028" description="Beta-glucanase" evidence="11">
    <location>
        <begin position="21"/>
        <end position="568"/>
    </location>
</feature>
<dbReference type="Pfam" id="PF00722">
    <property type="entry name" value="Glyco_hydro_16"/>
    <property type="match status" value="2"/>
</dbReference>
<dbReference type="PRINTS" id="PR00737">
    <property type="entry name" value="GLHYDRLASE16"/>
</dbReference>
<proteinExistence type="inferred from homology"/>
<evidence type="ECO:0000259" key="13">
    <source>
        <dbReference type="PROSITE" id="PS51766"/>
    </source>
</evidence>
<keyword evidence="6" id="KW-0326">Glycosidase</keyword>
<keyword evidence="5" id="KW-0378">Hydrolase</keyword>
<evidence type="ECO:0000256" key="4">
    <source>
        <dbReference type="ARBA" id="ARBA00014569"/>
    </source>
</evidence>
<keyword evidence="11" id="KW-0732">Signal</keyword>
<feature type="domain" description="GH16" evidence="12">
    <location>
        <begin position="251"/>
        <end position="483"/>
    </location>
</feature>
<dbReference type="PROSITE" id="PS00018">
    <property type="entry name" value="EF_HAND_1"/>
    <property type="match status" value="2"/>
</dbReference>
<evidence type="ECO:0000313" key="15">
    <source>
        <dbReference type="Proteomes" id="UP000019109"/>
    </source>
</evidence>
<sequence length="568" mass="64168">MKKRVISLLAALLLILPLFASPLPKVEAANVVNTPFSAVFSNFDSSQWEKADWANGSVFNCVWKPSQVSFSNGKMVLTLDKEYGGSYPYKSGEYRTKSFFGYGYYEVRMKAAKNTGIVSSFFTYTGPSDNNPWDEIDIEILGKNTTQVQFNWYKDGVGGNEYYYNLGFDASQDFHTYGFEWRPGYIDFYVDGKKVYRGTRNIPVTPGKIMMNLWPGTGVDGWLGPYDGRTPLTAEYEYVKYYPDGVPQNTPTPTPTPTPAVTSKPTPNSSNFVAVFSNFDTNQWEKADWANGSVFNCVWKPSQVSFSNGKMVLTLDREYGGSYPYKSGEYRTKSFFGYGYYEVRMKAAKNTGIVSSFFTYTGPSDNNPWDEIDIEILGKNTTQVQFNWYKDGVGGNEYYHNLGFDASQDFHTYGFEWRPGYIDFYVDGQKVYRGTRNIPVTPGKIMMNLWPGIGVDGWLGPYDGKTPLTAEYEYVKYYPDGVPQNTPTPTPTSTPTPTNGIGFRKGDVNGDGAVNSTDYAAYKRYILRIINQFPVNDLRVADLNDDGKIDSTDLSKLKRYLMRVIPEL</sequence>
<dbReference type="InterPro" id="IPR002105">
    <property type="entry name" value="Dockerin_1_rpt"/>
</dbReference>